<keyword evidence="2" id="KW-1185">Reference proteome</keyword>
<proteinExistence type="predicted"/>
<evidence type="ECO:0000313" key="1">
    <source>
        <dbReference type="EMBL" id="SDE37300.1"/>
    </source>
</evidence>
<dbReference type="RefSeq" id="WP_093036109.1">
    <property type="nucleotide sequence ID" value="NZ_FMZV01000018.1"/>
</dbReference>
<dbReference type="Gene3D" id="1.25.40.10">
    <property type="entry name" value="Tetratricopeptide repeat domain"/>
    <property type="match status" value="1"/>
</dbReference>
<accession>A0A1G7CEY4</accession>
<gene>
    <name evidence="1" type="ORF">SAMN04488239_1188</name>
</gene>
<evidence type="ECO:0008006" key="3">
    <source>
        <dbReference type="Google" id="ProtNLM"/>
    </source>
</evidence>
<dbReference type="InterPro" id="IPR011990">
    <property type="entry name" value="TPR-like_helical_dom_sf"/>
</dbReference>
<organism evidence="1 2">
    <name type="scientific">Ruegeria marina</name>
    <dbReference type="NCBI Taxonomy" id="639004"/>
    <lineage>
        <taxon>Bacteria</taxon>
        <taxon>Pseudomonadati</taxon>
        <taxon>Pseudomonadota</taxon>
        <taxon>Alphaproteobacteria</taxon>
        <taxon>Rhodobacterales</taxon>
        <taxon>Roseobacteraceae</taxon>
        <taxon>Ruegeria</taxon>
    </lineage>
</organism>
<dbReference type="Proteomes" id="UP000199628">
    <property type="component" value="Unassembled WGS sequence"/>
</dbReference>
<evidence type="ECO:0000313" key="2">
    <source>
        <dbReference type="Proteomes" id="UP000199628"/>
    </source>
</evidence>
<dbReference type="EMBL" id="FMZV01000018">
    <property type="protein sequence ID" value="SDE37300.1"/>
    <property type="molecule type" value="Genomic_DNA"/>
</dbReference>
<dbReference type="SUPFAM" id="SSF48452">
    <property type="entry name" value="TPR-like"/>
    <property type="match status" value="1"/>
</dbReference>
<dbReference type="AlphaFoldDB" id="A0A1G7CEY4"/>
<protein>
    <recommendedName>
        <fullName evidence="3">Tetratricopeptide repeat-containing protein</fullName>
    </recommendedName>
</protein>
<sequence>MNKIWKPALAGALWLVLSSCDEGAVGPDGFQREYTTSRNALETGKFDKASRGYARLLQNSGRYEPWVRLEYSHALLRANEFQAAAEQARTLAASQTGPARSAALVVQGTAEHELGMTKPGAEGDAYLRSARAALTEALNETPELDRYGALTARKARLDQQLGG</sequence>
<dbReference type="OrthoDB" id="7862771at2"/>
<name>A0A1G7CEY4_9RHOB</name>
<dbReference type="PROSITE" id="PS51257">
    <property type="entry name" value="PROKAR_LIPOPROTEIN"/>
    <property type="match status" value="1"/>
</dbReference>
<reference evidence="2" key="1">
    <citation type="submission" date="2016-10" db="EMBL/GenBank/DDBJ databases">
        <authorList>
            <person name="Varghese N."/>
            <person name="Submissions S."/>
        </authorList>
    </citation>
    <scope>NUCLEOTIDE SEQUENCE [LARGE SCALE GENOMIC DNA]</scope>
    <source>
        <strain evidence="2">CGMCC 1.9108</strain>
    </source>
</reference>